<dbReference type="KEGG" id="ttz:FHG85_11585"/>
<dbReference type="GO" id="GO:0000160">
    <property type="term" value="P:phosphorelay signal transduction system"/>
    <property type="evidence" value="ECO:0007669"/>
    <property type="project" value="InterPro"/>
</dbReference>
<evidence type="ECO:0000256" key="1">
    <source>
        <dbReference type="ARBA" id="ARBA00022553"/>
    </source>
</evidence>
<evidence type="ECO:0000313" key="5">
    <source>
        <dbReference type="Proteomes" id="UP000500961"/>
    </source>
</evidence>
<proteinExistence type="predicted"/>
<dbReference type="InterPro" id="IPR050595">
    <property type="entry name" value="Bact_response_regulator"/>
</dbReference>
<dbReference type="Pfam" id="PF00072">
    <property type="entry name" value="Response_reg"/>
    <property type="match status" value="1"/>
</dbReference>
<dbReference type="PROSITE" id="PS50110">
    <property type="entry name" value="RESPONSE_REGULATORY"/>
    <property type="match status" value="1"/>
</dbReference>
<dbReference type="SMART" id="SM00448">
    <property type="entry name" value="REC"/>
    <property type="match status" value="1"/>
</dbReference>
<dbReference type="PANTHER" id="PTHR44591:SF19">
    <property type="entry name" value="TWO-COMPONENT RESPONSE REGULATOR-RELATED"/>
    <property type="match status" value="1"/>
</dbReference>
<dbReference type="PANTHER" id="PTHR44591">
    <property type="entry name" value="STRESS RESPONSE REGULATOR PROTEIN 1"/>
    <property type="match status" value="1"/>
</dbReference>
<evidence type="ECO:0000313" key="4">
    <source>
        <dbReference type="EMBL" id="QKG80878.1"/>
    </source>
</evidence>
<evidence type="ECO:0000259" key="3">
    <source>
        <dbReference type="PROSITE" id="PS50110"/>
    </source>
</evidence>
<feature type="modified residue" description="4-aspartylphosphate" evidence="2">
    <location>
        <position position="52"/>
    </location>
</feature>
<dbReference type="EMBL" id="CP041345">
    <property type="protein sequence ID" value="QKG80878.1"/>
    <property type="molecule type" value="Genomic_DNA"/>
</dbReference>
<dbReference type="Gene3D" id="3.40.50.2300">
    <property type="match status" value="1"/>
</dbReference>
<dbReference type="AlphaFoldDB" id="A0A7D4BFV1"/>
<feature type="domain" description="Response regulatory" evidence="3">
    <location>
        <begin position="4"/>
        <end position="118"/>
    </location>
</feature>
<keyword evidence="5" id="KW-1185">Reference proteome</keyword>
<keyword evidence="1 2" id="KW-0597">Phosphoprotein</keyword>
<dbReference type="Proteomes" id="UP000500961">
    <property type="component" value="Chromosome"/>
</dbReference>
<organism evidence="4 5">
    <name type="scientific">Tenuifilum thalassicum</name>
    <dbReference type="NCBI Taxonomy" id="2590900"/>
    <lineage>
        <taxon>Bacteria</taxon>
        <taxon>Pseudomonadati</taxon>
        <taxon>Bacteroidota</taxon>
        <taxon>Bacteroidia</taxon>
        <taxon>Bacteroidales</taxon>
        <taxon>Tenuifilaceae</taxon>
        <taxon>Tenuifilum</taxon>
    </lineage>
</organism>
<accession>A0A7D4BFV1</accession>
<dbReference type="RefSeq" id="WP_173076064.1">
    <property type="nucleotide sequence ID" value="NZ_CP041345.1"/>
</dbReference>
<evidence type="ECO:0000256" key="2">
    <source>
        <dbReference type="PROSITE-ProRule" id="PRU00169"/>
    </source>
</evidence>
<reference evidence="4 5" key="1">
    <citation type="submission" date="2019-07" db="EMBL/GenBank/DDBJ databases">
        <title>Thalassofilum flectens gen. nov., sp. nov., a novel moderate thermophilic anaerobe from a shallow sea hot spring in Kunashir Island (Russia), representing a new family in the order Bacteroidales, and proposal of Thalassofilacea fam. nov.</title>
        <authorList>
            <person name="Kochetkova T.V."/>
            <person name="Podosokorskaya O.A."/>
            <person name="Novikov A."/>
            <person name="Elcheninov A.G."/>
            <person name="Toshchakov S.V."/>
            <person name="Kublanov I.V."/>
        </authorList>
    </citation>
    <scope>NUCLEOTIDE SEQUENCE [LARGE SCALE GENOMIC DNA]</scope>
    <source>
        <strain evidence="4 5">38-H</strain>
    </source>
</reference>
<protein>
    <submittedName>
        <fullName evidence="4">Response regulator</fullName>
    </submittedName>
</protein>
<dbReference type="SUPFAM" id="SSF52172">
    <property type="entry name" value="CheY-like"/>
    <property type="match status" value="1"/>
</dbReference>
<dbReference type="InterPro" id="IPR011006">
    <property type="entry name" value="CheY-like_superfamily"/>
</dbReference>
<gene>
    <name evidence="4" type="ORF">FHG85_11585</name>
</gene>
<name>A0A7D4BFV1_9BACT</name>
<dbReference type="InterPro" id="IPR001789">
    <property type="entry name" value="Sig_transdc_resp-reg_receiver"/>
</dbReference>
<sequence length="122" mass="14348">MKRKVLYVDDERINLELFRINFRNDFEVILADSAEKGLEILKNEEIDVIVSDLKMPKMNGIEFIEKIKKETPNKVCILLTAFMESEAMLKAINEELVFRYIMKPWKKDDMLKVLDMAFSKVG</sequence>